<name>A0ACD4NKK1_9HYPH</name>
<sequence length="344" mass="35188">MDPIIVEAGVLARALEESLREAGASDESVEACVRALMHASLLGVDSHGARLVAHYCRVLKGGRVNPRPAVKLTRTGPAAAMLDGDDGLGHLTAYRAAEAAVEIARESGVGAVGATRSSHFGAAGAYARAIAEAGMVGFATTNADSIVALFGSAKAFHGTNPLAFAAPVAGASRPWLLDMATSSIPQNRVLLYRSLGRELPENVAADAAGVPTRDAQAAEMLLPLGGADYGFKGAALAGVATLFSAILTGATLDHAFIPMVGSQDIATPRGMGHFVLAIDPARFGGTAVFEAGMRAYLDALRASPAAEGAGPILAPGDREWAVEAERRANGVPIDPDTAAFLRLS</sequence>
<proteinExistence type="predicted"/>
<dbReference type="Proteomes" id="UP001163223">
    <property type="component" value="Chromosome"/>
</dbReference>
<gene>
    <name evidence="1" type="ORF">OXU80_21685</name>
</gene>
<protein>
    <submittedName>
        <fullName evidence="1">Ldh family oxidoreductase</fullName>
    </submittedName>
</protein>
<dbReference type="EMBL" id="CP113520">
    <property type="protein sequence ID" value="WAJ27430.1"/>
    <property type="molecule type" value="Genomic_DNA"/>
</dbReference>
<evidence type="ECO:0000313" key="1">
    <source>
        <dbReference type="EMBL" id="WAJ27430.1"/>
    </source>
</evidence>
<keyword evidence="2" id="KW-1185">Reference proteome</keyword>
<evidence type="ECO:0000313" key="2">
    <source>
        <dbReference type="Proteomes" id="UP001163223"/>
    </source>
</evidence>
<reference evidence="1" key="1">
    <citation type="submission" date="2022-11" db="EMBL/GenBank/DDBJ databases">
        <title>beta-Carotene-producing bacterium, Jeongeuplla avenae sp. nov., alleviates the salt stress of Arabidopsis seedlings.</title>
        <authorList>
            <person name="Jiang L."/>
            <person name="Lee J."/>
        </authorList>
    </citation>
    <scope>NUCLEOTIDE SEQUENCE</scope>
    <source>
        <strain evidence="1">DY_R2A_6</strain>
    </source>
</reference>
<accession>A0ACD4NKK1</accession>
<organism evidence="1 2">
    <name type="scientific">Antarcticirhabdus aurantiaca</name>
    <dbReference type="NCBI Taxonomy" id="2606717"/>
    <lineage>
        <taxon>Bacteria</taxon>
        <taxon>Pseudomonadati</taxon>
        <taxon>Pseudomonadota</taxon>
        <taxon>Alphaproteobacteria</taxon>
        <taxon>Hyphomicrobiales</taxon>
        <taxon>Aurantimonadaceae</taxon>
        <taxon>Antarcticirhabdus</taxon>
    </lineage>
</organism>